<dbReference type="OrthoDB" id="6284625at2759"/>
<name>A0A3P7F5F1_HYDTA</name>
<organism evidence="2 3">
    <name type="scientific">Hydatigena taeniaeformis</name>
    <name type="common">Feline tapeworm</name>
    <name type="synonym">Taenia taeniaeformis</name>
    <dbReference type="NCBI Taxonomy" id="6205"/>
    <lineage>
        <taxon>Eukaryota</taxon>
        <taxon>Metazoa</taxon>
        <taxon>Spiralia</taxon>
        <taxon>Lophotrochozoa</taxon>
        <taxon>Platyhelminthes</taxon>
        <taxon>Cestoda</taxon>
        <taxon>Eucestoda</taxon>
        <taxon>Cyclophyllidea</taxon>
        <taxon>Taeniidae</taxon>
        <taxon>Hydatigera</taxon>
    </lineage>
</organism>
<reference evidence="2 3" key="1">
    <citation type="submission" date="2018-11" db="EMBL/GenBank/DDBJ databases">
        <authorList>
            <consortium name="Pathogen Informatics"/>
        </authorList>
    </citation>
    <scope>NUCLEOTIDE SEQUENCE [LARGE SCALE GENOMIC DNA]</scope>
</reference>
<keyword evidence="1" id="KW-0472">Membrane</keyword>
<feature type="transmembrane region" description="Helical" evidence="1">
    <location>
        <begin position="54"/>
        <end position="74"/>
    </location>
</feature>
<evidence type="ECO:0000313" key="2">
    <source>
        <dbReference type="EMBL" id="VDM24174.1"/>
    </source>
</evidence>
<evidence type="ECO:0000313" key="3">
    <source>
        <dbReference type="Proteomes" id="UP000274429"/>
    </source>
</evidence>
<protein>
    <submittedName>
        <fullName evidence="2">Uncharacterized protein</fullName>
    </submittedName>
</protein>
<keyword evidence="3" id="KW-1185">Reference proteome</keyword>
<dbReference type="AlphaFoldDB" id="A0A3P7F5F1"/>
<proteinExistence type="predicted"/>
<accession>A0A3P7F5F1</accession>
<dbReference type="Proteomes" id="UP000274429">
    <property type="component" value="Unassembled WGS sequence"/>
</dbReference>
<evidence type="ECO:0000256" key="1">
    <source>
        <dbReference type="SAM" id="Phobius"/>
    </source>
</evidence>
<gene>
    <name evidence="2" type="ORF">TTAC_LOCUS4100</name>
</gene>
<keyword evidence="1" id="KW-0812">Transmembrane</keyword>
<keyword evidence="1" id="KW-1133">Transmembrane helix</keyword>
<dbReference type="EMBL" id="UYWX01003655">
    <property type="protein sequence ID" value="VDM24174.1"/>
    <property type="molecule type" value="Genomic_DNA"/>
</dbReference>
<sequence length="121" mass="13255">MDDSSAVNPTANLVPANGGGGEHRLLFRRPALRVTKVSPSDVGRRICRVVRRSALFLLTTLLFAVSMNIFFNSIKWFFHLPQNLTTGNGTVEIDGVSQVASKPHLLLLNSVVSQQIARQSL</sequence>